<feature type="domain" description="DUF403" evidence="1">
    <location>
        <begin position="1"/>
        <end position="310"/>
    </location>
</feature>
<dbReference type="Proteomes" id="UP000199045">
    <property type="component" value="Unassembled WGS sequence"/>
</dbReference>
<dbReference type="STRING" id="104663.SAMN04488121_11286"/>
<dbReference type="OrthoDB" id="9803532at2"/>
<dbReference type="AlphaFoldDB" id="A0A1G8CBL5"/>
<evidence type="ECO:0000313" key="3">
    <source>
        <dbReference type="Proteomes" id="UP000199045"/>
    </source>
</evidence>
<dbReference type="Pfam" id="PF04168">
    <property type="entry name" value="Alpha-E"/>
    <property type="match status" value="1"/>
</dbReference>
<dbReference type="PANTHER" id="PTHR34595">
    <property type="entry name" value="BLR5612 PROTEIN"/>
    <property type="match status" value="1"/>
</dbReference>
<dbReference type="InterPro" id="IPR007296">
    <property type="entry name" value="DUF403"/>
</dbReference>
<name>A0A1G8CBL5_CHIFI</name>
<gene>
    <name evidence="2" type="ORF">SAMN04488121_11286</name>
</gene>
<sequence>MLSRIADSLFWLARYMERAEGLLRVTATHNLLSLDKDVNGPLTWRPVLETFTSASEEELKAIEGNTGAALKKLLTDTANNNSLKCIIGKARENARGIQDYITKEVWEEVNSFYHLINQPALDSRLSNYEAADILDLFTRHSVLYTGITDITMARGIGWGFMNLGKYIERCLETIVLTDKQYARNQYKVDEIKDIMQWRHLLMSLSGYELHLKTYRSYQYTHDVLHQVLFNEDFPHSVIYSLGRIDRHLQDVTKGHISEENAALIRNFGRLYSKVKHLEIDDLNNQTLKPFLENLRHDLLHFTNLLSQKFFSYA</sequence>
<dbReference type="InterPro" id="IPR051680">
    <property type="entry name" value="ATP-dep_Glu-Cys_Ligase-2"/>
</dbReference>
<evidence type="ECO:0000313" key="2">
    <source>
        <dbReference type="EMBL" id="SDH42896.1"/>
    </source>
</evidence>
<proteinExistence type="predicted"/>
<organism evidence="2 3">
    <name type="scientific">Chitinophaga filiformis</name>
    <name type="common">Myxococcus filiformis</name>
    <name type="synonym">Flexibacter filiformis</name>
    <dbReference type="NCBI Taxonomy" id="104663"/>
    <lineage>
        <taxon>Bacteria</taxon>
        <taxon>Pseudomonadati</taxon>
        <taxon>Bacteroidota</taxon>
        <taxon>Chitinophagia</taxon>
        <taxon>Chitinophagales</taxon>
        <taxon>Chitinophagaceae</taxon>
        <taxon>Chitinophaga</taxon>
    </lineage>
</organism>
<dbReference type="PANTHER" id="PTHR34595:SF7">
    <property type="entry name" value="SLL1039 PROTEIN"/>
    <property type="match status" value="1"/>
</dbReference>
<evidence type="ECO:0000259" key="1">
    <source>
        <dbReference type="Pfam" id="PF04168"/>
    </source>
</evidence>
<dbReference type="RefSeq" id="WP_089838093.1">
    <property type="nucleotide sequence ID" value="NZ_FNBN01000012.1"/>
</dbReference>
<dbReference type="EMBL" id="FNBN01000012">
    <property type="protein sequence ID" value="SDH42896.1"/>
    <property type="molecule type" value="Genomic_DNA"/>
</dbReference>
<accession>A0A1G8CBL5</accession>
<reference evidence="2 3" key="1">
    <citation type="submission" date="2016-10" db="EMBL/GenBank/DDBJ databases">
        <authorList>
            <person name="de Groot N.N."/>
        </authorList>
    </citation>
    <scope>NUCLEOTIDE SEQUENCE [LARGE SCALE GENOMIC DNA]</scope>
    <source>
        <strain evidence="2 3">DSM 527</strain>
    </source>
</reference>
<protein>
    <submittedName>
        <fullName evidence="2">Uncharacterized conserved protein, Alpha-E superfamily</fullName>
    </submittedName>
</protein>